<dbReference type="Gene3D" id="6.20.40.10">
    <property type="match status" value="1"/>
</dbReference>
<dbReference type="InterPro" id="IPR042185">
    <property type="entry name" value="Serpin_sf_2"/>
</dbReference>
<evidence type="ECO:0000256" key="2">
    <source>
        <dbReference type="ARBA" id="ARBA00022690"/>
    </source>
</evidence>
<organism evidence="6 7">
    <name type="scientific">Popillia japonica</name>
    <name type="common">Japanese beetle</name>
    <dbReference type="NCBI Taxonomy" id="7064"/>
    <lineage>
        <taxon>Eukaryota</taxon>
        <taxon>Metazoa</taxon>
        <taxon>Ecdysozoa</taxon>
        <taxon>Arthropoda</taxon>
        <taxon>Hexapoda</taxon>
        <taxon>Insecta</taxon>
        <taxon>Pterygota</taxon>
        <taxon>Neoptera</taxon>
        <taxon>Endopterygota</taxon>
        <taxon>Coleoptera</taxon>
        <taxon>Polyphaga</taxon>
        <taxon>Scarabaeiformia</taxon>
        <taxon>Scarabaeidae</taxon>
        <taxon>Rutelinae</taxon>
        <taxon>Popillia</taxon>
    </lineage>
</organism>
<comment type="similarity">
    <text evidence="1 4">Belongs to the serpin family.</text>
</comment>
<dbReference type="Proteomes" id="UP001458880">
    <property type="component" value="Unassembled WGS sequence"/>
</dbReference>
<evidence type="ECO:0000256" key="3">
    <source>
        <dbReference type="ARBA" id="ARBA00022900"/>
    </source>
</evidence>
<name>A0AAW1KNB0_POPJA</name>
<reference evidence="6 7" key="1">
    <citation type="journal article" date="2024" name="BMC Genomics">
        <title>De novo assembly and annotation of Popillia japonica's genome with initial clues to its potential as an invasive pest.</title>
        <authorList>
            <person name="Cucini C."/>
            <person name="Boschi S."/>
            <person name="Funari R."/>
            <person name="Cardaioli E."/>
            <person name="Iannotti N."/>
            <person name="Marturano G."/>
            <person name="Paoli F."/>
            <person name="Bruttini M."/>
            <person name="Carapelli A."/>
            <person name="Frati F."/>
            <person name="Nardi F."/>
        </authorList>
    </citation>
    <scope>NUCLEOTIDE SEQUENCE [LARGE SCALE GENOMIC DNA]</scope>
    <source>
        <strain evidence="6">DMR45628</strain>
    </source>
</reference>
<dbReference type="GO" id="GO:0005615">
    <property type="term" value="C:extracellular space"/>
    <property type="evidence" value="ECO:0007669"/>
    <property type="project" value="InterPro"/>
</dbReference>
<dbReference type="EMBL" id="JASPKY010000205">
    <property type="protein sequence ID" value="KAK9720994.1"/>
    <property type="molecule type" value="Genomic_DNA"/>
</dbReference>
<dbReference type="InterPro" id="IPR042178">
    <property type="entry name" value="Serpin_sf_1"/>
</dbReference>
<keyword evidence="2 6" id="KW-0646">Protease inhibitor</keyword>
<evidence type="ECO:0000313" key="6">
    <source>
        <dbReference type="EMBL" id="KAK9720994.1"/>
    </source>
</evidence>
<dbReference type="InterPro" id="IPR000215">
    <property type="entry name" value="Serpin_fam"/>
</dbReference>
<keyword evidence="7" id="KW-1185">Reference proteome</keyword>
<keyword evidence="3 6" id="KW-0722">Serine protease inhibitor</keyword>
<protein>
    <submittedName>
        <fullName evidence="6">Serpin (Serine protease inhibitor)</fullName>
    </submittedName>
</protein>
<dbReference type="InterPro" id="IPR036186">
    <property type="entry name" value="Serpin_sf"/>
</dbReference>
<evidence type="ECO:0000259" key="5">
    <source>
        <dbReference type="SMART" id="SM00093"/>
    </source>
</evidence>
<gene>
    <name evidence="6" type="ORF">QE152_g21810</name>
</gene>
<comment type="caution">
    <text evidence="6">The sequence shown here is derived from an EMBL/GenBank/DDBJ whole genome shotgun (WGS) entry which is preliminary data.</text>
</comment>
<dbReference type="PANTHER" id="PTHR11461:SF211">
    <property type="entry name" value="GH10112P-RELATED"/>
    <property type="match status" value="1"/>
</dbReference>
<dbReference type="PANTHER" id="PTHR11461">
    <property type="entry name" value="SERINE PROTEASE INHIBITOR, SERPIN"/>
    <property type="match status" value="1"/>
</dbReference>
<dbReference type="CDD" id="cd19601">
    <property type="entry name" value="serpin42Da-like"/>
    <property type="match status" value="1"/>
</dbReference>
<sequence length="324" mass="37456">MRHALELLDINLAAIGYRSLMEMLNSIDDVTFHIANKVFVHSQCILKEKFRTIAREYFLTEIESITFAPDNISAAKKINDWVENETNKKIKNVIQPHDLNSDTRSVLINAVYFKGNWLKQFNPKFTSRDKFYLNDTDSIDCDMMYAEDGFFYGVDHDLDAQIVKLLYKNTNLSLIIILPKTNTGINKLEKKLATKDLRDLNRKLHYSDVVLSLPKFKVETTIYSDVVLSLPKFKVETTIELNEPLRELGLDVIFQRQDAFPHMLDSGLDVIFQRQDAFPHMLDSVAPIHVSKVIQKAFIEVNETGTEALLKSMKRELRLQQLQI</sequence>
<dbReference type="Gene3D" id="2.30.39.10">
    <property type="entry name" value="Alpha-1-antitrypsin, domain 1"/>
    <property type="match status" value="1"/>
</dbReference>
<dbReference type="Pfam" id="PF00079">
    <property type="entry name" value="Serpin"/>
    <property type="match status" value="2"/>
</dbReference>
<feature type="domain" description="Serpin" evidence="5">
    <location>
        <begin position="1"/>
        <end position="321"/>
    </location>
</feature>
<evidence type="ECO:0000313" key="7">
    <source>
        <dbReference type="Proteomes" id="UP001458880"/>
    </source>
</evidence>
<evidence type="ECO:0000256" key="4">
    <source>
        <dbReference type="RuleBase" id="RU000411"/>
    </source>
</evidence>
<proteinExistence type="inferred from homology"/>
<dbReference type="Gene3D" id="3.30.497.10">
    <property type="entry name" value="Antithrombin, subunit I, domain 2"/>
    <property type="match status" value="2"/>
</dbReference>
<dbReference type="SUPFAM" id="SSF56574">
    <property type="entry name" value="Serpins"/>
    <property type="match status" value="2"/>
</dbReference>
<dbReference type="InterPro" id="IPR023796">
    <property type="entry name" value="Serpin_dom"/>
</dbReference>
<dbReference type="GO" id="GO:0004867">
    <property type="term" value="F:serine-type endopeptidase inhibitor activity"/>
    <property type="evidence" value="ECO:0007669"/>
    <property type="project" value="UniProtKB-KW"/>
</dbReference>
<dbReference type="SMART" id="SM00093">
    <property type="entry name" value="SERPIN"/>
    <property type="match status" value="1"/>
</dbReference>
<dbReference type="AlphaFoldDB" id="A0AAW1KNB0"/>
<accession>A0AAW1KNB0</accession>
<evidence type="ECO:0000256" key="1">
    <source>
        <dbReference type="ARBA" id="ARBA00009500"/>
    </source>
</evidence>